<dbReference type="EMBL" id="AGRW01000055">
    <property type="protein sequence ID" value="EIC00526.1"/>
    <property type="molecule type" value="Genomic_DNA"/>
</dbReference>
<proteinExistence type="predicted"/>
<dbReference type="PROSITE" id="PS51257">
    <property type="entry name" value="PROKAR_LIPOPROTEIN"/>
    <property type="match status" value="1"/>
</dbReference>
<evidence type="ECO:0008006" key="4">
    <source>
        <dbReference type="Google" id="ProtNLM"/>
    </source>
</evidence>
<gene>
    <name evidence="2" type="ORF">TresaDRAFT_0620</name>
</gene>
<sequence length="166" mass="17647">MKKLSKVLLALMASAAAVFVASSFVSCSDDSDDDGAGTVAVYKDTEDGTETVTFYSDKTFKVHVNGEESEAGFKMVFDFDAMTGTYTGAPESDGDVVLTIAKAVNEDAISESAIMQKVMTAAQAGKTSVTFTNADYPLENVENAEPVTLTVANGLVTFDDTEYKRQ</sequence>
<evidence type="ECO:0000256" key="1">
    <source>
        <dbReference type="SAM" id="SignalP"/>
    </source>
</evidence>
<dbReference type="PATRIC" id="fig|907348.3.peg.3040"/>
<dbReference type="AlphaFoldDB" id="H7EPX5"/>
<organism evidence="2 3">
    <name type="scientific">Treponema saccharophilum DSM 2985</name>
    <dbReference type="NCBI Taxonomy" id="907348"/>
    <lineage>
        <taxon>Bacteria</taxon>
        <taxon>Pseudomonadati</taxon>
        <taxon>Spirochaetota</taxon>
        <taxon>Spirochaetia</taxon>
        <taxon>Spirochaetales</taxon>
        <taxon>Treponemataceae</taxon>
        <taxon>Treponema</taxon>
    </lineage>
</organism>
<keyword evidence="1" id="KW-0732">Signal</keyword>
<name>H7EPX5_9SPIR</name>
<reference evidence="2 3" key="1">
    <citation type="submission" date="2011-09" db="EMBL/GenBank/DDBJ databases">
        <title>The draft genome of Treponema saccharophilum DSM 2985.</title>
        <authorList>
            <consortium name="US DOE Joint Genome Institute (JGI-PGF)"/>
            <person name="Lucas S."/>
            <person name="Copeland A."/>
            <person name="Lapidus A."/>
            <person name="Glavina del Rio T."/>
            <person name="Dalin E."/>
            <person name="Tice H."/>
            <person name="Bruce D."/>
            <person name="Goodwin L."/>
            <person name="Pitluck S."/>
            <person name="Peters L."/>
            <person name="Kyrpides N."/>
            <person name="Mavromatis K."/>
            <person name="Ivanova N."/>
            <person name="Markowitz V."/>
            <person name="Cheng J.-F."/>
            <person name="Hugenholtz P."/>
            <person name="Woyke T."/>
            <person name="Wu D."/>
            <person name="Gronow S."/>
            <person name="Wellnitz S."/>
            <person name="Brambilla E."/>
            <person name="Klenk H.-P."/>
            <person name="Eisen J.A."/>
        </authorList>
    </citation>
    <scope>NUCLEOTIDE SEQUENCE [LARGE SCALE GENOMIC DNA]</scope>
    <source>
        <strain evidence="2 3">DSM 2985</strain>
    </source>
</reference>
<evidence type="ECO:0000313" key="2">
    <source>
        <dbReference type="EMBL" id="EIC00526.1"/>
    </source>
</evidence>
<feature type="signal peptide" evidence="1">
    <location>
        <begin position="1"/>
        <end position="28"/>
    </location>
</feature>
<evidence type="ECO:0000313" key="3">
    <source>
        <dbReference type="Proteomes" id="UP000003571"/>
    </source>
</evidence>
<dbReference type="RefSeq" id="WP_002706776.1">
    <property type="nucleotide sequence ID" value="NZ_AGRW01000055.1"/>
</dbReference>
<comment type="caution">
    <text evidence="2">The sequence shown here is derived from an EMBL/GenBank/DDBJ whole genome shotgun (WGS) entry which is preliminary data.</text>
</comment>
<feature type="chain" id="PRO_5003608928" description="Lipoprotein" evidence="1">
    <location>
        <begin position="29"/>
        <end position="166"/>
    </location>
</feature>
<dbReference type="Proteomes" id="UP000003571">
    <property type="component" value="Unassembled WGS sequence"/>
</dbReference>
<keyword evidence="3" id="KW-1185">Reference proteome</keyword>
<protein>
    <recommendedName>
        <fullName evidence="4">Lipoprotein</fullName>
    </recommendedName>
</protein>
<accession>H7EPX5</accession>